<comment type="similarity">
    <text evidence="2">Belongs to the NUP186/NUP192/NUP205 family.</text>
</comment>
<proteinExistence type="inferred from homology"/>
<name>A0A814M5T1_9BILA</name>
<dbReference type="GO" id="GO:0006999">
    <property type="term" value="P:nuclear pore organization"/>
    <property type="evidence" value="ECO:0007669"/>
    <property type="project" value="TreeGrafter"/>
</dbReference>
<evidence type="ECO:0000256" key="3">
    <source>
        <dbReference type="ARBA" id="ARBA00022448"/>
    </source>
</evidence>
<evidence type="ECO:0008006" key="8">
    <source>
        <dbReference type="Google" id="ProtNLM"/>
    </source>
</evidence>
<dbReference type="InterPro" id="IPR018247">
    <property type="entry name" value="EF_Hand_1_Ca_BS"/>
</dbReference>
<comment type="subcellular location">
    <subcellularLocation>
        <location evidence="1">Nucleus</location>
    </subcellularLocation>
</comment>
<dbReference type="PROSITE" id="PS00018">
    <property type="entry name" value="EF_HAND_1"/>
    <property type="match status" value="1"/>
</dbReference>
<accession>A0A814M5T1</accession>
<evidence type="ECO:0000256" key="4">
    <source>
        <dbReference type="ARBA" id="ARBA00023242"/>
    </source>
</evidence>
<protein>
    <recommendedName>
        <fullName evidence="8">Nuclear pore complex protein Nup205-like protein</fullName>
    </recommendedName>
</protein>
<dbReference type="PANTHER" id="PTHR31344:SF0">
    <property type="entry name" value="NUCLEAR PORE COMPLEX PROTEIN NUP205"/>
    <property type="match status" value="1"/>
</dbReference>
<keyword evidence="3" id="KW-0813">Transport</keyword>
<evidence type="ECO:0000313" key="6">
    <source>
        <dbReference type="EMBL" id="CAF3779587.1"/>
    </source>
</evidence>
<dbReference type="PANTHER" id="PTHR31344">
    <property type="entry name" value="NUCLEAR PORE COMPLEX PROTEIN NUP205"/>
    <property type="match status" value="1"/>
</dbReference>
<dbReference type="Proteomes" id="UP000663868">
    <property type="component" value="Unassembled WGS sequence"/>
</dbReference>
<dbReference type="GO" id="GO:0017056">
    <property type="term" value="F:structural constituent of nuclear pore"/>
    <property type="evidence" value="ECO:0007669"/>
    <property type="project" value="TreeGrafter"/>
</dbReference>
<organism evidence="5 7">
    <name type="scientific">Adineta steineri</name>
    <dbReference type="NCBI Taxonomy" id="433720"/>
    <lineage>
        <taxon>Eukaryota</taxon>
        <taxon>Metazoa</taxon>
        <taxon>Spiralia</taxon>
        <taxon>Gnathifera</taxon>
        <taxon>Rotifera</taxon>
        <taxon>Eurotatoria</taxon>
        <taxon>Bdelloidea</taxon>
        <taxon>Adinetida</taxon>
        <taxon>Adinetidae</taxon>
        <taxon>Adineta</taxon>
    </lineage>
</organism>
<sequence>MFDTFNTLFDTLRSLLTSNELIDTEKFQIITSNKSNLLNIITNSPQNAVQRNILSRADLDGIQFDSLTDRRKLPRLFIDECFAISDLFQLNEYDSLLLLIEGESLQSNYPDCTRGLLAVQLYYESKERLAACLAYLMACLNGRTFQSLLRIPRSIEFCTNFINELVEQRLIENIIEQLITFQIRNEEQKLYSKAGLGNVKHRRRVQDSIKHIRSFQAKSIFLYSCQIRLTQSHLLAIINYLAKYSTVQDDGIIDESTLYILGAFLYGITLALTIPNDTMSGSSSIITSKHQQFSLQEDQPLSPLDNNTTTSTSPIDPALLIAIRDLLSNDERWIIPELKAVCQLAWAIILRARSHTLPDGHIYSEDIEALADTAVEAHVFAFLSETVIKSSLFEQEEFLIRRFHMLFVDFIYYLPFKLKELRVQAEDTARMIEDCERARKPLPDNLQRDYEYFLELLSTFYANDHMGLHLSEEFWIAADALAGHRMLQSPTQQQVALANFVESAGGTLSAYLYCHYIHMLAGISSTQSSAHACFELLRFAKDTGGPTCWNRIFQAFLLYRNTYRPDTLLNHQPQTSFSGAPSPSAIKTIAPKEVTALIAVLNLIEVIASQDEVSRIGFFEHPQWQITAAFFGLLSCRISLDLKAALFNTLSAFTKTPEIAMHFWKIIGEIDLFAPMENSDMPAMAYEIEEFEVPSQKYTFLKSSLKFLQPIITQQLKTNADMRTLGYCVVFLVNHVLLKIPTRTFKSIQEKWQIAESVLIILNDIVINYFANQIISNDNNEANNVLPGELLVNDLLRGGILYSLLTTLITDGCEKLSEYVSFSGEQELSRSLILIIDLLELVTINSQQILQTDKSSTFTFCQTPIERIVTDANTKDLFPNIMKLIDMIDYFPKLAHQALSIIAKTLSEDKLQKPFLRLLPKEHKEKAILRYGLVRCLEFTEPDPDNNNEVDDNDLKARMRYTVLWLLTKSVQSNIGHYLCGFTRQHQLEPIDSYYTLTGKSSRVNNCLQAILNFFDDLSPLKIDFYQKTLPLCYEVIYLLCTNNSSNIIKITFDILHEHIFIQKQIQLYLPLKTSSNIFKHSIETYLLRLITHELYHLTNHPTIISKNLIDTTINLLFELIDIKLNRLTLSLLNSSYNKIDHQLTSQLKTPNIDLNKINNILQACQYNERSNLKLYRLDSLRKFLSNEIKTIQQTNNINNNNELINEINNNQENYIHDCKIILAYANELNNEQIDFYWRNSHIDAWRSLIELILYLNLYQIKTFPFDLCNYLYEKIFNQTNIILDDQQTSHLMNIFLTSIISIKQLNITGEYRTNLIIILKNLFDFIQQRFTSKGRAAIYGAIVQSIEIIENVEQQQQQDDLRRIFNHAIHQNHNLLTIIYDDALLSVPSVRSSASSLLTSLITVDTSDVILNTFNQTFLRSLEGELRQLTCAVVQSLQTSGTVDLKTWHSFSSYMALLLRISSVNNGAQLLVSSNVFDALLPLMDFHIDTRRLLHDNESSRNGRWMFGRTLAFVIDLTVATLMANVRTKEKVTKKIIIYQFANQLTELILKILASPLDNLCTLHEIDTVLKLIYTLDASTDLTARSIDGQLQRMRQSSLKLLGILSRDDLFRHLLSQIESARARQIISTTYWRVCFYVLAMAIRLVHQNSTELTEHLPAILKLCEWITLNITNLSQEEKSTLFNFCQMPIDRITTPKIKQDLLMNMMKLMDSSSSLYNPH</sequence>
<dbReference type="Pfam" id="PF11894">
    <property type="entry name" value="Nup192"/>
    <property type="match status" value="1"/>
</dbReference>
<reference evidence="5" key="1">
    <citation type="submission" date="2021-02" db="EMBL/GenBank/DDBJ databases">
        <authorList>
            <person name="Nowell W R."/>
        </authorList>
    </citation>
    <scope>NUCLEOTIDE SEQUENCE</scope>
</reference>
<evidence type="ECO:0000256" key="2">
    <source>
        <dbReference type="ARBA" id="ARBA00005892"/>
    </source>
</evidence>
<gene>
    <name evidence="5" type="ORF">IZO911_LOCUS21586</name>
    <name evidence="6" type="ORF">KXQ929_LOCUS15846</name>
</gene>
<evidence type="ECO:0000313" key="7">
    <source>
        <dbReference type="Proteomes" id="UP000663860"/>
    </source>
</evidence>
<evidence type="ECO:0000256" key="1">
    <source>
        <dbReference type="ARBA" id="ARBA00004123"/>
    </source>
</evidence>
<dbReference type="GO" id="GO:0044611">
    <property type="term" value="C:nuclear pore inner ring"/>
    <property type="evidence" value="ECO:0007669"/>
    <property type="project" value="TreeGrafter"/>
</dbReference>
<evidence type="ECO:0000313" key="5">
    <source>
        <dbReference type="EMBL" id="CAF1074136.1"/>
    </source>
</evidence>
<dbReference type="InterPro" id="IPR021827">
    <property type="entry name" value="Nup186/Nup192/Nup205"/>
</dbReference>
<dbReference type="Proteomes" id="UP000663860">
    <property type="component" value="Unassembled WGS sequence"/>
</dbReference>
<comment type="caution">
    <text evidence="5">The sequence shown here is derived from an EMBL/GenBank/DDBJ whole genome shotgun (WGS) entry which is preliminary data.</text>
</comment>
<keyword evidence="4" id="KW-0539">Nucleus</keyword>
<dbReference type="EMBL" id="CAJOBB010000935">
    <property type="protein sequence ID" value="CAF3779587.1"/>
    <property type="molecule type" value="Genomic_DNA"/>
</dbReference>
<dbReference type="EMBL" id="CAJNOE010000233">
    <property type="protein sequence ID" value="CAF1074136.1"/>
    <property type="molecule type" value="Genomic_DNA"/>
</dbReference>